<evidence type="ECO:0000256" key="1">
    <source>
        <dbReference type="SAM" id="MobiDB-lite"/>
    </source>
</evidence>
<comment type="caution">
    <text evidence="2">The sequence shown here is derived from an EMBL/GenBank/DDBJ whole genome shotgun (WGS) entry which is preliminary data.</text>
</comment>
<dbReference type="AlphaFoldDB" id="A0A4Z2IHA0"/>
<keyword evidence="3" id="KW-1185">Reference proteome</keyword>
<dbReference type="Proteomes" id="UP000314294">
    <property type="component" value="Unassembled WGS sequence"/>
</dbReference>
<evidence type="ECO:0000313" key="2">
    <source>
        <dbReference type="EMBL" id="TNN77330.1"/>
    </source>
</evidence>
<protein>
    <submittedName>
        <fullName evidence="2">Uncharacterized protein</fullName>
    </submittedName>
</protein>
<accession>A0A4Z2IHA0</accession>
<dbReference type="EMBL" id="SRLO01000084">
    <property type="protein sequence ID" value="TNN77330.1"/>
    <property type="molecule type" value="Genomic_DNA"/>
</dbReference>
<proteinExistence type="predicted"/>
<gene>
    <name evidence="2" type="ORF">EYF80_012444</name>
</gene>
<feature type="region of interest" description="Disordered" evidence="1">
    <location>
        <begin position="96"/>
        <end position="130"/>
    </location>
</feature>
<reference evidence="2 3" key="1">
    <citation type="submission" date="2019-03" db="EMBL/GenBank/DDBJ databases">
        <title>First draft genome of Liparis tanakae, snailfish: a comprehensive survey of snailfish specific genes.</title>
        <authorList>
            <person name="Kim W."/>
            <person name="Song I."/>
            <person name="Jeong J.-H."/>
            <person name="Kim D."/>
            <person name="Kim S."/>
            <person name="Ryu S."/>
            <person name="Song J.Y."/>
            <person name="Lee S.K."/>
        </authorList>
    </citation>
    <scope>NUCLEOTIDE SEQUENCE [LARGE SCALE GENOMIC DNA]</scope>
    <source>
        <tissue evidence="2">Muscle</tissue>
    </source>
</reference>
<feature type="compositionally biased region" description="Polar residues" evidence="1">
    <location>
        <begin position="101"/>
        <end position="116"/>
    </location>
</feature>
<name>A0A4Z2IHA0_9TELE</name>
<evidence type="ECO:0000313" key="3">
    <source>
        <dbReference type="Proteomes" id="UP000314294"/>
    </source>
</evidence>
<sequence length="338" mass="38378">MKPSEYGHTKDDLEGTTQPPEAKSLPQGRVIINCMSNQGIIDGGLRPLRDEWLPRPGMKRKMNDFTSFFFFCEGQERESVRQGSADIVTNTLAARQPNLAPDQQGTEEAWPRQTSFTPPPPPRHTSVHPRGQLPEAFAINCRRSDNADGLPADEWRRAASQAGRGWRSTEIGLTILQKQGAPPRNRLDPRTYEQNPTRTQEEWNHLKSGSWLLVQEDIVTGAHMNEVPCTGISDRPVMKHYRAAASEPSESCEMRSHTCEVLWVGDRVGQLLVALDLRWHRRHHHAVRELLLDAAGVVLLPDVERRERIERFCSETDALSHPDTARGNRVEERNRNMQ</sequence>
<feature type="region of interest" description="Disordered" evidence="1">
    <location>
        <begin position="1"/>
        <end position="27"/>
    </location>
</feature>
<feature type="compositionally biased region" description="Basic and acidic residues" evidence="1">
    <location>
        <begin position="1"/>
        <end position="13"/>
    </location>
</feature>
<feature type="region of interest" description="Disordered" evidence="1">
    <location>
        <begin position="319"/>
        <end position="338"/>
    </location>
</feature>
<organism evidence="2 3">
    <name type="scientific">Liparis tanakae</name>
    <name type="common">Tanaka's snailfish</name>
    <dbReference type="NCBI Taxonomy" id="230148"/>
    <lineage>
        <taxon>Eukaryota</taxon>
        <taxon>Metazoa</taxon>
        <taxon>Chordata</taxon>
        <taxon>Craniata</taxon>
        <taxon>Vertebrata</taxon>
        <taxon>Euteleostomi</taxon>
        <taxon>Actinopterygii</taxon>
        <taxon>Neopterygii</taxon>
        <taxon>Teleostei</taxon>
        <taxon>Neoteleostei</taxon>
        <taxon>Acanthomorphata</taxon>
        <taxon>Eupercaria</taxon>
        <taxon>Perciformes</taxon>
        <taxon>Cottioidei</taxon>
        <taxon>Cottales</taxon>
        <taxon>Liparidae</taxon>
        <taxon>Liparis</taxon>
    </lineage>
</organism>